<accession>A0A9W6GRW9</accession>
<evidence type="ECO:0000313" key="2">
    <source>
        <dbReference type="EMBL" id="GLI91771.1"/>
    </source>
</evidence>
<dbReference type="Proteomes" id="UP001144323">
    <property type="component" value="Unassembled WGS sequence"/>
</dbReference>
<sequence length="237" mass="24439">MTDFALSPGLADQRGDEPAGPPPVNPPWLRPLAITAIVAAHLAVFGAFLLAPPPKSISLDSLTMDLVQEGDFIEQQEVSAAEDTPPPVAVEQPELALPPPVVMAPDAIPLAMKKEDVEKTERKQEEQKQVERAEQRREAQARRRAGAPEAGGGTGASQASCLAHVAASLRQHTPGSTSLGSGTAHVTFHVNAGGGISGVSASGSTPAHAALARRIVSSSRGPGSCGSAFVSQAFAFH</sequence>
<organism evidence="2 3">
    <name type="scientific">Methylocystis echinoides</name>
    <dbReference type="NCBI Taxonomy" id="29468"/>
    <lineage>
        <taxon>Bacteria</taxon>
        <taxon>Pseudomonadati</taxon>
        <taxon>Pseudomonadota</taxon>
        <taxon>Alphaproteobacteria</taxon>
        <taxon>Hyphomicrobiales</taxon>
        <taxon>Methylocystaceae</taxon>
        <taxon>Methylocystis</taxon>
    </lineage>
</organism>
<feature type="region of interest" description="Disordered" evidence="1">
    <location>
        <begin position="1"/>
        <end position="24"/>
    </location>
</feature>
<proteinExistence type="predicted"/>
<feature type="compositionally biased region" description="Basic and acidic residues" evidence="1">
    <location>
        <begin position="114"/>
        <end position="141"/>
    </location>
</feature>
<gene>
    <name evidence="2" type="ORF">LMG27198_07630</name>
</gene>
<protein>
    <recommendedName>
        <fullName evidence="4">Energy transducer TonB</fullName>
    </recommendedName>
</protein>
<dbReference type="EMBL" id="BSEC01000001">
    <property type="protein sequence ID" value="GLI91771.1"/>
    <property type="molecule type" value="Genomic_DNA"/>
</dbReference>
<evidence type="ECO:0000256" key="1">
    <source>
        <dbReference type="SAM" id="MobiDB-lite"/>
    </source>
</evidence>
<dbReference type="RefSeq" id="WP_281800583.1">
    <property type="nucleotide sequence ID" value="NZ_BSEC01000001.1"/>
</dbReference>
<evidence type="ECO:0000313" key="3">
    <source>
        <dbReference type="Proteomes" id="UP001144323"/>
    </source>
</evidence>
<dbReference type="AlphaFoldDB" id="A0A9W6GRW9"/>
<reference evidence="2" key="1">
    <citation type="journal article" date="2023" name="Int. J. Syst. Evol. Microbiol.">
        <title>Methylocystis iwaonis sp. nov., a type II methane-oxidizing bacterium from surface soil of a rice paddy field in Japan, and emended description of the genus Methylocystis (ex Whittenbury et al. 1970) Bowman et al. 1993.</title>
        <authorList>
            <person name="Kaise H."/>
            <person name="Sawadogo J.B."/>
            <person name="Alam M.S."/>
            <person name="Ueno C."/>
            <person name="Dianou D."/>
            <person name="Shinjo R."/>
            <person name="Asakawa S."/>
        </authorList>
    </citation>
    <scope>NUCLEOTIDE SEQUENCE</scope>
    <source>
        <strain evidence="2">LMG27198</strain>
    </source>
</reference>
<name>A0A9W6GRW9_9HYPH</name>
<comment type="caution">
    <text evidence="2">The sequence shown here is derived from an EMBL/GenBank/DDBJ whole genome shotgun (WGS) entry which is preliminary data.</text>
</comment>
<keyword evidence="3" id="KW-1185">Reference proteome</keyword>
<evidence type="ECO:0008006" key="4">
    <source>
        <dbReference type="Google" id="ProtNLM"/>
    </source>
</evidence>
<feature type="region of interest" description="Disordered" evidence="1">
    <location>
        <begin position="114"/>
        <end position="158"/>
    </location>
</feature>